<accession>A0A9X1F7F0</accession>
<evidence type="ECO:0000313" key="3">
    <source>
        <dbReference type="EMBL" id="MBV7268604.1"/>
    </source>
</evidence>
<dbReference type="EMBL" id="JAGSPD010000003">
    <property type="protein sequence ID" value="MBV7268604.1"/>
    <property type="molecule type" value="Genomic_DNA"/>
</dbReference>
<protein>
    <submittedName>
        <fullName evidence="3">T9SS type A sorting domain-containing protein</fullName>
    </submittedName>
</protein>
<evidence type="ECO:0000256" key="1">
    <source>
        <dbReference type="ARBA" id="ARBA00022729"/>
    </source>
</evidence>
<evidence type="ECO:0000313" key="4">
    <source>
        <dbReference type="Proteomes" id="UP001138894"/>
    </source>
</evidence>
<dbReference type="RefSeq" id="WP_218545148.1">
    <property type="nucleotide sequence ID" value="NZ_JAGSPD010000003.1"/>
</dbReference>
<comment type="caution">
    <text evidence="3">The sequence shown here is derived from an EMBL/GenBank/DDBJ whole genome shotgun (WGS) entry which is preliminary data.</text>
</comment>
<evidence type="ECO:0000259" key="2">
    <source>
        <dbReference type="Pfam" id="PF18962"/>
    </source>
</evidence>
<name>A0A9X1F7F0_9FLAO</name>
<sequence>MKATILKIAFASVLISVVFIGKSFANTNTLQYDICVSNKNSAISNSYNDNRRKIRIGFTAPNTLHRQLLLTEDTNATSGIDWGYDGAYYVTEYDDMYWLIEGQMFTIQGTDIVDETSSFPLGFHTNTDGLSTIGIDGLENISEEFNIYLYDKELEVYHNLRESIYEFYADAGEYLDRFELVFTDSQQPSSSLSIKENEITNLEIYYSSTINALVLNNKSNTTLKGLSIYNTAGQLVYNYVLNESSTRQEIQFNNQLPTGIYIVLIETGHETFSQKMLIY</sequence>
<dbReference type="AlphaFoldDB" id="A0A9X1F7F0"/>
<gene>
    <name evidence="3" type="ORF">KCG49_05260</name>
</gene>
<keyword evidence="1" id="KW-0732">Signal</keyword>
<dbReference type="NCBIfam" id="TIGR04183">
    <property type="entry name" value="Por_Secre_tail"/>
    <property type="match status" value="1"/>
</dbReference>
<dbReference type="InterPro" id="IPR026444">
    <property type="entry name" value="Secre_tail"/>
</dbReference>
<dbReference type="Proteomes" id="UP001138894">
    <property type="component" value="Unassembled WGS sequence"/>
</dbReference>
<proteinExistence type="predicted"/>
<dbReference type="Pfam" id="PF18962">
    <property type="entry name" value="Por_Secre_tail"/>
    <property type="match status" value="1"/>
</dbReference>
<reference evidence="3" key="1">
    <citation type="submission" date="2021-04" db="EMBL/GenBank/DDBJ databases">
        <authorList>
            <person name="Pira H."/>
            <person name="Risdian C."/>
            <person name="Wink J."/>
        </authorList>
    </citation>
    <scope>NUCLEOTIDE SEQUENCE</scope>
    <source>
        <strain evidence="3">WHY3</strain>
    </source>
</reference>
<keyword evidence="4" id="KW-1185">Reference proteome</keyword>
<organism evidence="3 4">
    <name type="scientific">Winogradskyella luteola</name>
    <dbReference type="NCBI Taxonomy" id="2828330"/>
    <lineage>
        <taxon>Bacteria</taxon>
        <taxon>Pseudomonadati</taxon>
        <taxon>Bacteroidota</taxon>
        <taxon>Flavobacteriia</taxon>
        <taxon>Flavobacteriales</taxon>
        <taxon>Flavobacteriaceae</taxon>
        <taxon>Winogradskyella</taxon>
    </lineage>
</organism>
<feature type="domain" description="Secretion system C-terminal sorting" evidence="2">
    <location>
        <begin position="215"/>
        <end position="278"/>
    </location>
</feature>